<evidence type="ECO:0000313" key="3">
    <source>
        <dbReference type="EMBL" id="CAB0151605.1"/>
    </source>
</evidence>
<evidence type="ECO:0008006" key="5">
    <source>
        <dbReference type="Google" id="ProtNLM"/>
    </source>
</evidence>
<dbReference type="Gene3D" id="1.25.40.10">
    <property type="entry name" value="Tetratricopeptide repeat domain"/>
    <property type="match status" value="2"/>
</dbReference>
<dbReference type="InterPro" id="IPR006597">
    <property type="entry name" value="Sel1-like"/>
</dbReference>
<dbReference type="InterPro" id="IPR050767">
    <property type="entry name" value="Sel1_AlgK"/>
</dbReference>
<feature type="signal peptide" evidence="2">
    <location>
        <begin position="1"/>
        <end position="19"/>
    </location>
</feature>
<dbReference type="Proteomes" id="UP000481517">
    <property type="component" value="Unassembled WGS sequence"/>
</dbReference>
<dbReference type="GO" id="GO:0036503">
    <property type="term" value="P:ERAD pathway"/>
    <property type="evidence" value="ECO:0007669"/>
    <property type="project" value="TreeGrafter"/>
</dbReference>
<organism evidence="3 4">
    <name type="scientific">Pseudidiomarina piscicola</name>
    <dbReference type="NCBI Taxonomy" id="2614830"/>
    <lineage>
        <taxon>Bacteria</taxon>
        <taxon>Pseudomonadati</taxon>
        <taxon>Pseudomonadota</taxon>
        <taxon>Gammaproteobacteria</taxon>
        <taxon>Alteromonadales</taxon>
        <taxon>Idiomarinaceae</taxon>
        <taxon>Pseudidiomarina</taxon>
    </lineage>
</organism>
<reference evidence="3 4" key="1">
    <citation type="submission" date="2020-02" db="EMBL/GenBank/DDBJ databases">
        <authorList>
            <person name="Rodrigo-Torres L."/>
            <person name="Arahal R. D."/>
            <person name="Lucena T."/>
        </authorList>
    </citation>
    <scope>NUCLEOTIDE SEQUENCE [LARGE SCALE GENOMIC DNA]</scope>
    <source>
        <strain evidence="3 4">CECT 9734</strain>
    </source>
</reference>
<feature type="chain" id="PRO_5028958505" description="Secretory immunoglobulin A-binding protein EsiB" evidence="2">
    <location>
        <begin position="20"/>
        <end position="310"/>
    </location>
</feature>
<dbReference type="SMART" id="SM00671">
    <property type="entry name" value="SEL1"/>
    <property type="match status" value="3"/>
</dbReference>
<sequence>MSVFSVSGLSLMVSSLALAVGSLVAQPAQAQVSKDLTICESGDCDRQLSQLEQLARKGSGDAAAVVALAYASGDGVAQDQAKAERFIEQGARRRNPLAMYVIADWYQRGFVLPQDVAKSQLWLDRSVEAGYAPALYLKATQLLAASTATEQQQAVPLLERAAEQRLLTAMYALARLKQTGTLMEQDLPGAGKLFARLARSGHKDAGQQLQRINQQLQGTQFAKTDEAKLLRQAEQSVERITVTADASLYRTQLDRLVNQLDASGSFDNRSIGSRIRGVGCADTGSPCAVSSPSKGQSSLGDVLSGSRGGN</sequence>
<evidence type="ECO:0000256" key="1">
    <source>
        <dbReference type="SAM" id="MobiDB-lite"/>
    </source>
</evidence>
<feature type="compositionally biased region" description="Polar residues" evidence="1">
    <location>
        <begin position="288"/>
        <end position="299"/>
    </location>
</feature>
<protein>
    <recommendedName>
        <fullName evidence="5">Secretory immunoglobulin A-binding protein EsiB</fullName>
    </recommendedName>
</protein>
<dbReference type="PANTHER" id="PTHR11102:SF147">
    <property type="entry name" value="SEL1L ADAPTOR SUBUNIT OF ERAD E3 UBIQUITIN LIGASE"/>
    <property type="match status" value="1"/>
</dbReference>
<dbReference type="PANTHER" id="PTHR11102">
    <property type="entry name" value="SEL-1-LIKE PROTEIN"/>
    <property type="match status" value="1"/>
</dbReference>
<dbReference type="InterPro" id="IPR011990">
    <property type="entry name" value="TPR-like_helical_dom_sf"/>
</dbReference>
<keyword evidence="2" id="KW-0732">Signal</keyword>
<evidence type="ECO:0000313" key="4">
    <source>
        <dbReference type="Proteomes" id="UP000481517"/>
    </source>
</evidence>
<dbReference type="EMBL" id="CADCXY010000005">
    <property type="protein sequence ID" value="CAB0151605.1"/>
    <property type="molecule type" value="Genomic_DNA"/>
</dbReference>
<dbReference type="SUPFAM" id="SSF81901">
    <property type="entry name" value="HCP-like"/>
    <property type="match status" value="1"/>
</dbReference>
<dbReference type="AlphaFoldDB" id="A0A6Y9WJK8"/>
<evidence type="ECO:0000256" key="2">
    <source>
        <dbReference type="SAM" id="SignalP"/>
    </source>
</evidence>
<keyword evidence="4" id="KW-1185">Reference proteome</keyword>
<accession>A0A6Y9WJK8</accession>
<gene>
    <name evidence="3" type="ORF">PSI9734_01979</name>
</gene>
<dbReference type="Pfam" id="PF08238">
    <property type="entry name" value="Sel1"/>
    <property type="match status" value="3"/>
</dbReference>
<feature type="region of interest" description="Disordered" evidence="1">
    <location>
        <begin position="288"/>
        <end position="310"/>
    </location>
</feature>
<name>A0A6Y9WJK8_9GAMM</name>
<proteinExistence type="predicted"/>